<dbReference type="InterPro" id="IPR032675">
    <property type="entry name" value="LRR_dom_sf"/>
</dbReference>
<protein>
    <submittedName>
        <fullName evidence="1">Uncharacterized protein</fullName>
    </submittedName>
</protein>
<comment type="caution">
    <text evidence="1">The sequence shown here is derived from an EMBL/GenBank/DDBJ whole genome shotgun (WGS) entry which is preliminary data.</text>
</comment>
<reference evidence="1" key="1">
    <citation type="journal article" date="2021" name="Front. Plant Sci.">
        <title>Chromosome-Scale Genome Assembly for Chinese Sour Jujube and Insights Into Its Genome Evolution and Domestication Signature.</title>
        <authorList>
            <person name="Shen L.-Y."/>
            <person name="Luo H."/>
            <person name="Wang X.-L."/>
            <person name="Wang X.-M."/>
            <person name="Qiu X.-J."/>
            <person name="Liu H."/>
            <person name="Zhou S.-S."/>
            <person name="Jia K.-H."/>
            <person name="Nie S."/>
            <person name="Bao Y.-T."/>
            <person name="Zhang R.-G."/>
            <person name="Yun Q.-Z."/>
            <person name="Chai Y.-H."/>
            <person name="Lu J.-Y."/>
            <person name="Li Y."/>
            <person name="Zhao S.-W."/>
            <person name="Mao J.-F."/>
            <person name="Jia S.-G."/>
            <person name="Mao Y.-M."/>
        </authorList>
    </citation>
    <scope>NUCLEOTIDE SEQUENCE</scope>
    <source>
        <strain evidence="1">AT0</strain>
        <tissue evidence="1">Leaf</tissue>
    </source>
</reference>
<dbReference type="InterPro" id="IPR044974">
    <property type="entry name" value="Disease_R_plants"/>
</dbReference>
<organism evidence="1 2">
    <name type="scientific">Ziziphus jujuba var. spinosa</name>
    <dbReference type="NCBI Taxonomy" id="714518"/>
    <lineage>
        <taxon>Eukaryota</taxon>
        <taxon>Viridiplantae</taxon>
        <taxon>Streptophyta</taxon>
        <taxon>Embryophyta</taxon>
        <taxon>Tracheophyta</taxon>
        <taxon>Spermatophyta</taxon>
        <taxon>Magnoliopsida</taxon>
        <taxon>eudicotyledons</taxon>
        <taxon>Gunneridae</taxon>
        <taxon>Pentapetalae</taxon>
        <taxon>rosids</taxon>
        <taxon>fabids</taxon>
        <taxon>Rosales</taxon>
        <taxon>Rhamnaceae</taxon>
        <taxon>Paliureae</taxon>
        <taxon>Ziziphus</taxon>
    </lineage>
</organism>
<dbReference type="Gene3D" id="3.80.10.10">
    <property type="entry name" value="Ribonuclease Inhibitor"/>
    <property type="match status" value="1"/>
</dbReference>
<name>A0A978UPD4_ZIZJJ</name>
<accession>A0A978UPD4</accession>
<dbReference type="GO" id="GO:0006952">
    <property type="term" value="P:defense response"/>
    <property type="evidence" value="ECO:0007669"/>
    <property type="project" value="InterPro"/>
</dbReference>
<evidence type="ECO:0000313" key="1">
    <source>
        <dbReference type="EMBL" id="KAH7516686.1"/>
    </source>
</evidence>
<dbReference type="PANTHER" id="PTHR11017:SF510">
    <property type="entry name" value="ADP-RIBOSYL CYCLASE_CYCLIC ADP-RIBOSE HYDROLASE"/>
    <property type="match status" value="1"/>
</dbReference>
<proteinExistence type="predicted"/>
<dbReference type="EMBL" id="JAEACU010000010">
    <property type="protein sequence ID" value="KAH7516686.1"/>
    <property type="molecule type" value="Genomic_DNA"/>
</dbReference>
<dbReference type="Proteomes" id="UP000813462">
    <property type="component" value="Unassembled WGS sequence"/>
</dbReference>
<sequence>MIVDYELMLWRAEWNHESPSLQSWDQCRKKEINCNPNGFSNMSKLRLLKVIKLLHHPQGLQYLPNELCFFEWFRYPLRSLPSQFPQSKIVEIKMSYRNIERLWTGIKTLEKLRFINLNDSHNLIKTPDFTGVPNLESLTLEICTALVEVHPSIRFLKRLTLLNLKYCFRLESLPSKLETESLEILMLSSCPLVKEVPEFEVNMKHLSELWLDGTGIKELPKSCNHIEFSFEVEGPGLEVEESGACFVYEKDVEIFAPVNDQSI</sequence>
<dbReference type="SUPFAM" id="SSF52058">
    <property type="entry name" value="L domain-like"/>
    <property type="match status" value="1"/>
</dbReference>
<dbReference type="PANTHER" id="PTHR11017">
    <property type="entry name" value="LEUCINE-RICH REPEAT-CONTAINING PROTEIN"/>
    <property type="match status" value="1"/>
</dbReference>
<dbReference type="AlphaFoldDB" id="A0A978UPD4"/>
<gene>
    <name evidence="1" type="ORF">FEM48_Zijuj10G0161400</name>
</gene>
<evidence type="ECO:0000313" key="2">
    <source>
        <dbReference type="Proteomes" id="UP000813462"/>
    </source>
</evidence>